<evidence type="ECO:0000313" key="5">
    <source>
        <dbReference type="Proteomes" id="UP000060487"/>
    </source>
</evidence>
<dbReference type="InterPro" id="IPR007549">
    <property type="entry name" value="DUF512"/>
</dbReference>
<evidence type="ECO:0000259" key="2">
    <source>
        <dbReference type="Pfam" id="PF17820"/>
    </source>
</evidence>
<dbReference type="Proteomes" id="UP000060487">
    <property type="component" value="Unassembled WGS sequence"/>
</dbReference>
<gene>
    <name evidence="4" type="ORF">ASN18_1453</name>
</gene>
<feature type="domain" description="Putative radical SAM N-terminal" evidence="3">
    <location>
        <begin position="74"/>
        <end position="216"/>
    </location>
</feature>
<dbReference type="InterPro" id="IPR013785">
    <property type="entry name" value="Aldolase_TIM"/>
</dbReference>
<protein>
    <submittedName>
        <fullName evidence="4">FeS-binding protein</fullName>
    </submittedName>
</protein>
<proteinExistence type="predicted"/>
<dbReference type="InterPro" id="IPR036034">
    <property type="entry name" value="PDZ_sf"/>
</dbReference>
<dbReference type="SUPFAM" id="SSF102114">
    <property type="entry name" value="Radical SAM enzymes"/>
    <property type="match status" value="1"/>
</dbReference>
<dbReference type="Pfam" id="PF19238">
    <property type="entry name" value="Radical_SAM_2"/>
    <property type="match status" value="1"/>
</dbReference>
<sequence>MVKKNGNTIEAVSEGSLAYEAGVRPADELISINGHSIADEIDLLFYSNEQEFSMLLSRRGKLYERTINKVGGNYLGIELKPFKITTCRNRCTFCFVNQLPKGLRKTLYIKDEDYRMSFLYGSYITLTNLSDADKQRIVEQRLSPLYISVHSTNEEIRKKLLGSPKAGEILKEIQFLIKHKIKLHAQIVLCPGFNDGSDLEHTITDLRKFYPYLSSIAVVPVGLTAHGNKKMTPVTKEDALSAIATIEAFQKKFMKKYGEQIVYGADELYLKGEHPFPPLKDYGELHQKENGVGLVPEFLHRAERFKKLKRIPKTPISLFTGMSFYPYLKQFANKLNKKTGMDLRVFPVENLFFGTTVTVTGLLTGRDIMRTFMGQIRPEEVLFIPDVTLRDGQNMFLDDTTTDFIGEALDVKIKIIESSFEGLIKAIEELD</sequence>
<dbReference type="Gene3D" id="2.30.42.10">
    <property type="match status" value="1"/>
</dbReference>
<reference evidence="4 5" key="1">
    <citation type="submission" date="2015-11" db="EMBL/GenBank/DDBJ databases">
        <authorList>
            <person name="Lin W."/>
        </authorList>
    </citation>
    <scope>NUCLEOTIDE SEQUENCE [LARGE SCALE GENOMIC DNA]</scope>
    <source>
        <strain evidence="4 5">HCH-1</strain>
    </source>
</reference>
<name>A0ABR5SFK4_9BACT</name>
<evidence type="ECO:0000259" key="3">
    <source>
        <dbReference type="Pfam" id="PF19238"/>
    </source>
</evidence>
<organism evidence="4 5">
    <name type="scientific">Candidatus Magnetominusculus xianensis</name>
    <dbReference type="NCBI Taxonomy" id="1748249"/>
    <lineage>
        <taxon>Bacteria</taxon>
        <taxon>Pseudomonadati</taxon>
        <taxon>Nitrospirota</taxon>
        <taxon>Nitrospiria</taxon>
        <taxon>Nitrospirales</taxon>
        <taxon>Nitrospiraceae</taxon>
        <taxon>Candidatus Magnetominusculus</taxon>
    </lineage>
</organism>
<dbReference type="RefSeq" id="WP_085052077.1">
    <property type="nucleotide sequence ID" value="NZ_LNQR01000056.1"/>
</dbReference>
<dbReference type="InterPro" id="IPR041489">
    <property type="entry name" value="PDZ_6"/>
</dbReference>
<dbReference type="Pfam" id="PF04459">
    <property type="entry name" value="DUF512"/>
    <property type="match status" value="1"/>
</dbReference>
<comment type="caution">
    <text evidence="4">The sequence shown here is derived from an EMBL/GenBank/DDBJ whole genome shotgun (WGS) entry which is preliminary data.</text>
</comment>
<evidence type="ECO:0000259" key="1">
    <source>
        <dbReference type="Pfam" id="PF04459"/>
    </source>
</evidence>
<dbReference type="SUPFAM" id="SSF50156">
    <property type="entry name" value="PDZ domain-like"/>
    <property type="match status" value="1"/>
</dbReference>
<dbReference type="InterPro" id="IPR045375">
    <property type="entry name" value="Put_radical_SAM-like_N"/>
</dbReference>
<accession>A0ABR5SFK4</accession>
<dbReference type="InterPro" id="IPR058240">
    <property type="entry name" value="rSAM_sf"/>
</dbReference>
<keyword evidence="5" id="KW-1185">Reference proteome</keyword>
<dbReference type="EMBL" id="LNQR01000056">
    <property type="protein sequence ID" value="KWT86730.1"/>
    <property type="molecule type" value="Genomic_DNA"/>
</dbReference>
<dbReference type="Gene3D" id="3.20.20.70">
    <property type="entry name" value="Aldolase class I"/>
    <property type="match status" value="1"/>
</dbReference>
<evidence type="ECO:0000313" key="4">
    <source>
        <dbReference type="EMBL" id="KWT86730.1"/>
    </source>
</evidence>
<feature type="domain" description="DUF512" evidence="1">
    <location>
        <begin position="219"/>
        <end position="417"/>
    </location>
</feature>
<dbReference type="Pfam" id="PF17820">
    <property type="entry name" value="PDZ_6"/>
    <property type="match status" value="1"/>
</dbReference>
<feature type="domain" description="PDZ" evidence="2">
    <location>
        <begin position="9"/>
        <end position="45"/>
    </location>
</feature>